<dbReference type="InterPro" id="IPR002901">
    <property type="entry name" value="MGlyc_endo_b_GlcNAc-like_dom"/>
</dbReference>
<comment type="caution">
    <text evidence="3">The sequence shown here is derived from an EMBL/GenBank/DDBJ whole genome shotgun (WGS) entry which is preliminary data.</text>
</comment>
<dbReference type="Proteomes" id="UP000220005">
    <property type="component" value="Unassembled WGS sequence"/>
</dbReference>
<sequence length="238" mass="26073">MQAEELKYLSHEAVIKKVAPLATLDNVTSGIPAAITLAQFIIESFWGRSPLASASNNCFGMKKNLSGNNWPGSTWTGKSMTWVSSEASSGETVRQPSEFRVYASVEDSIADHSAYLAGAMNGTDLRYKGLRWQLDYRTAAQIIKDGGYATAPDYVEVLCAMIERYNLTQYNVAQPPFLVRVTVPMVAARKGPGSEYPATVVVRGPNIFTITEVQGSYGRLKSGAGWLNLHYAEWLCSE</sequence>
<dbReference type="EMBL" id="NMTY01000015">
    <property type="protein sequence ID" value="PDX81398.1"/>
    <property type="molecule type" value="Genomic_DNA"/>
</dbReference>
<dbReference type="InterPro" id="IPR051056">
    <property type="entry name" value="Glycosyl_Hydrolase_73"/>
</dbReference>
<dbReference type="Gene3D" id="1.10.530.10">
    <property type="match status" value="1"/>
</dbReference>
<dbReference type="Proteomes" id="UP000220157">
    <property type="component" value="Unassembled WGS sequence"/>
</dbReference>
<dbReference type="Pfam" id="PF01832">
    <property type="entry name" value="Glucosaminidase"/>
    <property type="match status" value="1"/>
</dbReference>
<protein>
    <recommendedName>
        <fullName evidence="2">Mannosyl-glycoprotein endo-beta-N-acetylglucosamidase-like domain-containing protein</fullName>
    </recommendedName>
</protein>
<evidence type="ECO:0000313" key="6">
    <source>
        <dbReference type="Proteomes" id="UP000220157"/>
    </source>
</evidence>
<evidence type="ECO:0000313" key="5">
    <source>
        <dbReference type="Proteomes" id="UP000220005"/>
    </source>
</evidence>
<evidence type="ECO:0000313" key="4">
    <source>
        <dbReference type="EMBL" id="PDX81398.1"/>
    </source>
</evidence>
<name>A0A2A7A4S9_9FIRM</name>
<dbReference type="SMART" id="SM00047">
    <property type="entry name" value="LYZ2"/>
    <property type="match status" value="1"/>
</dbReference>
<dbReference type="AlphaFoldDB" id="A0A2A7A4S9"/>
<dbReference type="EMBL" id="NMTW01000053">
    <property type="protein sequence ID" value="PDX74127.1"/>
    <property type="molecule type" value="Genomic_DNA"/>
</dbReference>
<dbReference type="Gene3D" id="4.10.80.30">
    <property type="entry name" value="DNA polymerase, domain 6"/>
    <property type="match status" value="1"/>
</dbReference>
<reference evidence="5 6" key="1">
    <citation type="journal article" date="2017" name="Front. Microbiol.">
        <title>New Insights into the Diversity of the Genus Faecalibacterium.</title>
        <authorList>
            <person name="Benevides L."/>
            <person name="Burman S."/>
            <person name="Martin R."/>
            <person name="Robert V."/>
            <person name="Thomas M."/>
            <person name="Miquel S."/>
            <person name="Chain F."/>
            <person name="Sokol H."/>
            <person name="Bermudez-Humaran L.G."/>
            <person name="Morrison M."/>
            <person name="Langella P."/>
            <person name="Azevedo V.A."/>
            <person name="Chatel J.M."/>
            <person name="Soares S."/>
        </authorList>
    </citation>
    <scope>NUCLEOTIDE SEQUENCE [LARGE SCALE GENOMIC DNA]</scope>
    <source>
        <strain evidence="3 6">CNCM I 4573</strain>
        <strain evidence="4 5">CNCM I 4575</strain>
    </source>
</reference>
<evidence type="ECO:0000313" key="3">
    <source>
        <dbReference type="EMBL" id="PDX74127.1"/>
    </source>
</evidence>
<proteinExistence type="predicted"/>
<feature type="domain" description="Mannosyl-glycoprotein endo-beta-N-acetylglucosamidase-like" evidence="2">
    <location>
        <begin position="4"/>
        <end position="171"/>
    </location>
</feature>
<evidence type="ECO:0000259" key="2">
    <source>
        <dbReference type="SMART" id="SM00047"/>
    </source>
</evidence>
<dbReference type="PANTHER" id="PTHR33308:SF10">
    <property type="entry name" value="EXO-GLUCOSAMINIDASE LYTG"/>
    <property type="match status" value="1"/>
</dbReference>
<organism evidence="3 6">
    <name type="scientific">Faecalibacterium prausnitzii</name>
    <dbReference type="NCBI Taxonomy" id="853"/>
    <lineage>
        <taxon>Bacteria</taxon>
        <taxon>Bacillati</taxon>
        <taxon>Bacillota</taxon>
        <taxon>Clostridia</taxon>
        <taxon>Eubacteriales</taxon>
        <taxon>Oscillospiraceae</taxon>
        <taxon>Faecalibacterium</taxon>
    </lineage>
</organism>
<gene>
    <name evidence="3" type="ORF">CGS56_13875</name>
    <name evidence="4" type="ORF">CGS58_06825</name>
</gene>
<dbReference type="GO" id="GO:0004040">
    <property type="term" value="F:amidase activity"/>
    <property type="evidence" value="ECO:0007669"/>
    <property type="project" value="InterPro"/>
</dbReference>
<accession>A0A2A7A4S9</accession>
<keyword evidence="1" id="KW-0378">Hydrolase</keyword>
<dbReference type="RefSeq" id="WP_097786134.1">
    <property type="nucleotide sequence ID" value="NZ_NMTW01000053.1"/>
</dbReference>
<dbReference type="PANTHER" id="PTHR33308">
    <property type="entry name" value="PEPTIDOGLYCAN HYDROLASE FLGJ"/>
    <property type="match status" value="1"/>
</dbReference>
<evidence type="ECO:0000256" key="1">
    <source>
        <dbReference type="ARBA" id="ARBA00022801"/>
    </source>
</evidence>
<reference evidence="3" key="2">
    <citation type="submission" date="2017-07" db="EMBL/GenBank/DDBJ databases">
        <authorList>
            <person name="Sun Z.S."/>
            <person name="Albrecht U."/>
            <person name="Echele G."/>
            <person name="Lee C.C."/>
        </authorList>
    </citation>
    <scope>NUCLEOTIDE SEQUENCE</scope>
    <source>
        <strain evidence="3">CNCM I 4573</strain>
        <strain evidence="4">CNCM I 4575</strain>
    </source>
</reference>